<feature type="transmembrane region" description="Helical" evidence="8">
    <location>
        <begin position="102"/>
        <end position="121"/>
    </location>
</feature>
<dbReference type="PANTHER" id="PTHR23129">
    <property type="entry name" value="ACYL-COENZYME A DIPHOSPHATASE FITM2"/>
    <property type="match status" value="1"/>
</dbReference>
<keyword evidence="9" id="KW-0548">Nucleotidyltransferase</keyword>
<organism evidence="9 10">
    <name type="scientific">Malassezia arunalokei</name>
    <dbReference type="NCBI Taxonomy" id="1514897"/>
    <lineage>
        <taxon>Eukaryota</taxon>
        <taxon>Fungi</taxon>
        <taxon>Dikarya</taxon>
        <taxon>Basidiomycota</taxon>
        <taxon>Ustilaginomycotina</taxon>
        <taxon>Malasseziomycetes</taxon>
        <taxon>Malasseziales</taxon>
        <taxon>Malasseziaceae</taxon>
        <taxon>Malassezia</taxon>
    </lineage>
</organism>
<dbReference type="EMBL" id="CP119919">
    <property type="protein sequence ID" value="WFD16156.1"/>
    <property type="molecule type" value="Genomic_DNA"/>
</dbReference>
<keyword evidence="5 8" id="KW-1133">Transmembrane helix</keyword>
<reference evidence="9 10" key="1">
    <citation type="submission" date="2023-03" db="EMBL/GenBank/DDBJ databases">
        <title>Mating type loci evolution in Malassezia.</title>
        <authorList>
            <person name="Coelho M.A."/>
        </authorList>
    </citation>
    <scope>NUCLEOTIDE SEQUENCE [LARGE SCALE GENOMIC DNA]</scope>
    <source>
        <strain evidence="9 10">CBS 13387</strain>
    </source>
</reference>
<keyword evidence="4" id="KW-0256">Endoplasmic reticulum</keyword>
<dbReference type="PANTHER" id="PTHR23129:SF0">
    <property type="entry name" value="ACYL-COENZYME A DIPHOSPHATASE FITM2"/>
    <property type="match status" value="1"/>
</dbReference>
<proteinExistence type="predicted"/>
<feature type="transmembrane region" description="Helical" evidence="8">
    <location>
        <begin position="12"/>
        <end position="29"/>
    </location>
</feature>
<dbReference type="GO" id="GO:0010945">
    <property type="term" value="F:coenzyme A diphosphatase activity"/>
    <property type="evidence" value="ECO:0007669"/>
    <property type="project" value="InterPro"/>
</dbReference>
<dbReference type="GO" id="GO:0034389">
    <property type="term" value="P:lipid droplet organization"/>
    <property type="evidence" value="ECO:0007669"/>
    <property type="project" value="TreeGrafter"/>
</dbReference>
<evidence type="ECO:0000256" key="1">
    <source>
        <dbReference type="ARBA" id="ARBA00004477"/>
    </source>
</evidence>
<dbReference type="GO" id="GO:0005789">
    <property type="term" value="C:endoplasmic reticulum membrane"/>
    <property type="evidence" value="ECO:0007669"/>
    <property type="project" value="UniProtKB-SubCell"/>
</dbReference>
<dbReference type="Proteomes" id="UP001217582">
    <property type="component" value="Chromosome 4"/>
</dbReference>
<evidence type="ECO:0000313" key="10">
    <source>
        <dbReference type="Proteomes" id="UP001217582"/>
    </source>
</evidence>
<dbReference type="GO" id="GO:0008654">
    <property type="term" value="P:phospholipid biosynthetic process"/>
    <property type="evidence" value="ECO:0007669"/>
    <property type="project" value="TreeGrafter"/>
</dbReference>
<keyword evidence="7 8" id="KW-0472">Membrane</keyword>
<keyword evidence="6" id="KW-0443">Lipid metabolism</keyword>
<sequence length="278" mass="31753">MLRVHGYHKYLVLALASIMTMGMALSYLYSMNHFNLLLSATRALDYASFKQMERYTPSRAADRRNWVNVYFVKLSWFWNTLCTVVVAVSLSNTVTWKRLSRFALRWALATCAWFAMSQWFFGASFLERMHVASGAQCLANSVRVSDKLCRTRQRLTADSHPQLFDSFEPGFSTTHKSIHAGWHGGMDISGHTFVLTLSILYLAELVVPCMTQRAIASMPRGPMRCLKTFSLYGTLSLMVLWAFMLFTTSIYYHTTQEKIVAFLCALAVWICLPKEPIS</sequence>
<dbReference type="InterPro" id="IPR019388">
    <property type="entry name" value="FIT"/>
</dbReference>
<evidence type="ECO:0000256" key="2">
    <source>
        <dbReference type="ARBA" id="ARBA00022692"/>
    </source>
</evidence>
<comment type="subcellular location">
    <subcellularLocation>
        <location evidence="1">Endoplasmic reticulum membrane</location>
        <topology evidence="1">Multi-pass membrane protein</topology>
    </subcellularLocation>
</comment>
<feature type="transmembrane region" description="Helical" evidence="8">
    <location>
        <begin position="231"/>
        <end position="253"/>
    </location>
</feature>
<keyword evidence="9" id="KW-0808">Transferase</keyword>
<evidence type="ECO:0000256" key="7">
    <source>
        <dbReference type="ARBA" id="ARBA00023136"/>
    </source>
</evidence>
<evidence type="ECO:0000313" key="9">
    <source>
        <dbReference type="EMBL" id="WFD16156.1"/>
    </source>
</evidence>
<dbReference type="Pfam" id="PF10261">
    <property type="entry name" value="FIT"/>
    <property type="match status" value="2"/>
</dbReference>
<name>A0AAJ5Z088_9BASI</name>
<accession>A0AAJ5Z088</accession>
<dbReference type="GO" id="GO:0019915">
    <property type="term" value="P:lipid storage"/>
    <property type="evidence" value="ECO:0007669"/>
    <property type="project" value="InterPro"/>
</dbReference>
<keyword evidence="10" id="KW-1185">Reference proteome</keyword>
<keyword evidence="2 8" id="KW-0812">Transmembrane</keyword>
<dbReference type="EC" id="2.7.7.53" evidence="9"/>
<evidence type="ECO:0000256" key="8">
    <source>
        <dbReference type="SAM" id="Phobius"/>
    </source>
</evidence>
<feature type="transmembrane region" description="Helical" evidence="8">
    <location>
        <begin position="192"/>
        <end position="210"/>
    </location>
</feature>
<feature type="transmembrane region" description="Helical" evidence="8">
    <location>
        <begin position="76"/>
        <end position="95"/>
    </location>
</feature>
<dbReference type="AlphaFoldDB" id="A0AAJ5Z088"/>
<evidence type="ECO:0000256" key="6">
    <source>
        <dbReference type="ARBA" id="ARBA00023098"/>
    </source>
</evidence>
<protein>
    <submittedName>
        <fullName evidence="9">ATP adenylyltransferase</fullName>
        <ecNumber evidence="9">2.7.7.53</ecNumber>
    </submittedName>
</protein>
<gene>
    <name evidence="9" type="ORF">MARU1_002192</name>
</gene>
<evidence type="ECO:0000256" key="4">
    <source>
        <dbReference type="ARBA" id="ARBA00022824"/>
    </source>
</evidence>
<dbReference type="GO" id="GO:0003877">
    <property type="term" value="F:ATP:ADP adenylyltransferase activity"/>
    <property type="evidence" value="ECO:0007669"/>
    <property type="project" value="UniProtKB-EC"/>
</dbReference>
<keyword evidence="3" id="KW-0378">Hydrolase</keyword>
<evidence type="ECO:0000256" key="3">
    <source>
        <dbReference type="ARBA" id="ARBA00022801"/>
    </source>
</evidence>
<evidence type="ECO:0000256" key="5">
    <source>
        <dbReference type="ARBA" id="ARBA00022989"/>
    </source>
</evidence>